<keyword evidence="3" id="KW-1185">Reference proteome</keyword>
<feature type="domain" description="DUF6884" evidence="1">
    <location>
        <begin position="5"/>
        <end position="136"/>
    </location>
</feature>
<dbReference type="Pfam" id="PF21818">
    <property type="entry name" value="DUF6884"/>
    <property type="match status" value="1"/>
</dbReference>
<dbReference type="Proteomes" id="UP001241748">
    <property type="component" value="Unassembled WGS sequence"/>
</dbReference>
<sequence length="146" mass="17325">MSRYALISCTKLKKDYRCTANEMYLESQLFNKAVQYIDKQNYEDWYILSAKYGLLNKDTIIEPYDITLNNMNSLQRRVWSKDVYEQLIQLNPNHLDFYAGKKYREYLIPPLRQLGIHCNVPLEGKGIGEQLGFYKQQLDNQLRGKN</sequence>
<comment type="caution">
    <text evidence="2">The sequence shown here is derived from an EMBL/GenBank/DDBJ whole genome shotgun (WGS) entry which is preliminary data.</text>
</comment>
<accession>A0ABV4YRG1</accession>
<evidence type="ECO:0000313" key="3">
    <source>
        <dbReference type="Proteomes" id="UP001241748"/>
    </source>
</evidence>
<reference evidence="2 3" key="1">
    <citation type="submission" date="2024-05" db="EMBL/GenBank/DDBJ databases">
        <authorList>
            <person name="Venkateswaran K."/>
        </authorList>
    </citation>
    <scope>NUCLEOTIDE SEQUENCE [LARGE SCALE GENOMIC DNA]</scope>
    <source>
        <strain evidence="2 3">179-C4-2-HS</strain>
    </source>
</reference>
<dbReference type="EMBL" id="JAROBZ020000001">
    <property type="protein sequence ID" value="MFB3167445.1"/>
    <property type="molecule type" value="Genomic_DNA"/>
</dbReference>
<organism evidence="2 3">
    <name type="scientific">Neobacillus driksii</name>
    <dbReference type="NCBI Taxonomy" id="3035913"/>
    <lineage>
        <taxon>Bacteria</taxon>
        <taxon>Bacillati</taxon>
        <taxon>Bacillota</taxon>
        <taxon>Bacilli</taxon>
        <taxon>Bacillales</taxon>
        <taxon>Bacillaceae</taxon>
        <taxon>Neobacillus</taxon>
    </lineage>
</organism>
<proteinExistence type="predicted"/>
<evidence type="ECO:0000313" key="2">
    <source>
        <dbReference type="EMBL" id="MFB3167445.1"/>
    </source>
</evidence>
<name>A0ABV4YRG1_9BACI</name>
<dbReference type="InterPro" id="IPR049251">
    <property type="entry name" value="DUF6884"/>
</dbReference>
<protein>
    <submittedName>
        <fullName evidence="2">DUF6884 domain-containing protein</fullName>
    </submittedName>
</protein>
<gene>
    <name evidence="2" type="ORF">P5G62_010025</name>
</gene>
<dbReference type="RefSeq" id="WP_306074977.1">
    <property type="nucleotide sequence ID" value="NZ_JAROBZ020000001.1"/>
</dbReference>
<evidence type="ECO:0000259" key="1">
    <source>
        <dbReference type="Pfam" id="PF21818"/>
    </source>
</evidence>